<dbReference type="InterPro" id="IPR000073">
    <property type="entry name" value="AB_hydrolase_1"/>
</dbReference>
<gene>
    <name evidence="2" type="ORF">GCM10011380_23640</name>
</gene>
<keyword evidence="2" id="KW-0378">Hydrolase</keyword>
<sequence length="253" mass="26886">MATTATEPRVFSSFDGTRIAWREVGEGRPVVLIHGYFSNAWTNWIRYGHAALIAARGFRVIMPDLRAHGDSDRPHDLAAYLPDALTRDGHALVAHLGLTDYDLGGYSLGARTTARMLATGATPRRVVIAGMGLDGLLHTGRRVDHFTRILADPDGHVRGSPEWLAAAFLKTTGGDPKALLGVLQTFVDTPAEAIAAIAQPVLVVAGVDDDDNGSAAELAHALPDGRYVAVPGNHMSSVVKPELGQAIADFLAE</sequence>
<dbReference type="Pfam" id="PF00561">
    <property type="entry name" value="Abhydrolase_1"/>
    <property type="match status" value="1"/>
</dbReference>
<dbReference type="RefSeq" id="WP_188658984.1">
    <property type="nucleotide sequence ID" value="NZ_BMIH01000003.1"/>
</dbReference>
<dbReference type="GO" id="GO:0016787">
    <property type="term" value="F:hydrolase activity"/>
    <property type="evidence" value="ECO:0007669"/>
    <property type="project" value="UniProtKB-KW"/>
</dbReference>
<proteinExistence type="predicted"/>
<reference evidence="2" key="1">
    <citation type="journal article" date="2014" name="Int. J. Syst. Evol. Microbiol.">
        <title>Complete genome sequence of Corynebacterium casei LMG S-19264T (=DSM 44701T), isolated from a smear-ripened cheese.</title>
        <authorList>
            <consortium name="US DOE Joint Genome Institute (JGI-PGF)"/>
            <person name="Walter F."/>
            <person name="Albersmeier A."/>
            <person name="Kalinowski J."/>
            <person name="Ruckert C."/>
        </authorList>
    </citation>
    <scope>NUCLEOTIDE SEQUENCE</scope>
    <source>
        <strain evidence="2">CGMCC 1.15330</strain>
    </source>
</reference>
<accession>A0A916WTQ4</accession>
<dbReference type="InterPro" id="IPR050266">
    <property type="entry name" value="AB_hydrolase_sf"/>
</dbReference>
<dbReference type="PANTHER" id="PTHR43798">
    <property type="entry name" value="MONOACYLGLYCEROL LIPASE"/>
    <property type="match status" value="1"/>
</dbReference>
<evidence type="ECO:0000313" key="2">
    <source>
        <dbReference type="EMBL" id="GGB33452.1"/>
    </source>
</evidence>
<feature type="domain" description="AB hydrolase-1" evidence="1">
    <location>
        <begin position="29"/>
        <end position="126"/>
    </location>
</feature>
<comment type="caution">
    <text evidence="2">The sequence shown here is derived from an EMBL/GenBank/DDBJ whole genome shotgun (WGS) entry which is preliminary data.</text>
</comment>
<dbReference type="InterPro" id="IPR029058">
    <property type="entry name" value="AB_hydrolase_fold"/>
</dbReference>
<dbReference type="SUPFAM" id="SSF53474">
    <property type="entry name" value="alpha/beta-Hydrolases"/>
    <property type="match status" value="1"/>
</dbReference>
<dbReference type="EMBL" id="BMIH01000003">
    <property type="protein sequence ID" value="GGB33452.1"/>
    <property type="molecule type" value="Genomic_DNA"/>
</dbReference>
<keyword evidence="3" id="KW-1185">Reference proteome</keyword>
<dbReference type="Gene3D" id="3.40.50.1820">
    <property type="entry name" value="alpha/beta hydrolase"/>
    <property type="match status" value="1"/>
</dbReference>
<evidence type="ECO:0000313" key="3">
    <source>
        <dbReference type="Proteomes" id="UP000623067"/>
    </source>
</evidence>
<organism evidence="2 3">
    <name type="scientific">Sphingomonas metalli</name>
    <dbReference type="NCBI Taxonomy" id="1779358"/>
    <lineage>
        <taxon>Bacteria</taxon>
        <taxon>Pseudomonadati</taxon>
        <taxon>Pseudomonadota</taxon>
        <taxon>Alphaproteobacteria</taxon>
        <taxon>Sphingomonadales</taxon>
        <taxon>Sphingomonadaceae</taxon>
        <taxon>Sphingomonas</taxon>
    </lineage>
</organism>
<reference evidence="2" key="2">
    <citation type="submission" date="2020-09" db="EMBL/GenBank/DDBJ databases">
        <authorList>
            <person name="Sun Q."/>
            <person name="Zhou Y."/>
        </authorList>
    </citation>
    <scope>NUCLEOTIDE SEQUENCE</scope>
    <source>
        <strain evidence="2">CGMCC 1.15330</strain>
    </source>
</reference>
<dbReference type="AlphaFoldDB" id="A0A916WTQ4"/>
<protein>
    <submittedName>
        <fullName evidence="2">Alpha/beta hydrolase</fullName>
    </submittedName>
</protein>
<evidence type="ECO:0000259" key="1">
    <source>
        <dbReference type="Pfam" id="PF00561"/>
    </source>
</evidence>
<dbReference type="Proteomes" id="UP000623067">
    <property type="component" value="Unassembled WGS sequence"/>
</dbReference>
<name>A0A916WTQ4_9SPHN</name>